<dbReference type="SUPFAM" id="SSF55298">
    <property type="entry name" value="YjgF-like"/>
    <property type="match status" value="1"/>
</dbReference>
<name>A0A2G6K805_9ACTN</name>
<proteinExistence type="inferred from homology"/>
<accession>A0A2G6K805</accession>
<reference evidence="2 3" key="1">
    <citation type="submission" date="2017-10" db="EMBL/GenBank/DDBJ databases">
        <title>Novel microbial diversity and functional potential in the marine mammal oral microbiome.</title>
        <authorList>
            <person name="Dudek N.K."/>
            <person name="Sun C.L."/>
            <person name="Burstein D."/>
            <person name="Kantor R.S."/>
            <person name="Aliaga Goltsman D.S."/>
            <person name="Bik E.M."/>
            <person name="Thomas B.C."/>
            <person name="Banfield J.F."/>
            <person name="Relman D.A."/>
        </authorList>
    </citation>
    <scope>NUCLEOTIDE SEQUENCE [LARGE SCALE GENOMIC DNA]</scope>
    <source>
        <strain evidence="2">DOLJORAL78_61_10</strain>
    </source>
</reference>
<comment type="caution">
    <text evidence="2">The sequence shown here is derived from an EMBL/GenBank/DDBJ whole genome shotgun (WGS) entry which is preliminary data.</text>
</comment>
<dbReference type="EMBL" id="PDSL01000064">
    <property type="protein sequence ID" value="PIE31826.1"/>
    <property type="molecule type" value="Genomic_DNA"/>
</dbReference>
<comment type="similarity">
    <text evidence="1">Belongs to the RutC family.</text>
</comment>
<dbReference type="FunFam" id="3.30.1330.40:FF:000001">
    <property type="entry name" value="L-PSP family endoribonuclease"/>
    <property type="match status" value="1"/>
</dbReference>
<dbReference type="Gene3D" id="3.30.1330.40">
    <property type="entry name" value="RutC-like"/>
    <property type="match status" value="1"/>
</dbReference>
<dbReference type="PANTHER" id="PTHR11803">
    <property type="entry name" value="2-IMINOBUTANOATE/2-IMINOPROPANOATE DEAMINASE RIDA"/>
    <property type="match status" value="1"/>
</dbReference>
<dbReference type="AlphaFoldDB" id="A0A2G6K805"/>
<dbReference type="InterPro" id="IPR006175">
    <property type="entry name" value="YjgF/YER057c/UK114"/>
</dbReference>
<evidence type="ECO:0000313" key="3">
    <source>
        <dbReference type="Proteomes" id="UP000230914"/>
    </source>
</evidence>
<sequence>MTTPLGPYSSVAHAGVFVFTSGQIGMLDGALVPGGVAAQTRQAISNLSAALAAHGVGLDAVVKTTCFLADMDSFSTFNTAYAEGFGESRPARSTVAVKELPAGALVEIEAIAYQER</sequence>
<dbReference type="InterPro" id="IPR006056">
    <property type="entry name" value="RidA"/>
</dbReference>
<evidence type="ECO:0000256" key="1">
    <source>
        <dbReference type="ARBA" id="ARBA00010552"/>
    </source>
</evidence>
<dbReference type="CDD" id="cd00448">
    <property type="entry name" value="YjgF_YER057c_UK114_family"/>
    <property type="match status" value="1"/>
</dbReference>
<dbReference type="Proteomes" id="UP000230914">
    <property type="component" value="Unassembled WGS sequence"/>
</dbReference>
<protein>
    <submittedName>
        <fullName evidence="2">Deaminase</fullName>
    </submittedName>
</protein>
<gene>
    <name evidence="2" type="ORF">CSA55_04740</name>
</gene>
<dbReference type="PANTHER" id="PTHR11803:SF58">
    <property type="entry name" value="PROTEIN HMF1-RELATED"/>
    <property type="match status" value="1"/>
</dbReference>
<dbReference type="NCBIfam" id="TIGR00004">
    <property type="entry name" value="Rid family detoxifying hydrolase"/>
    <property type="match status" value="1"/>
</dbReference>
<dbReference type="InterPro" id="IPR019897">
    <property type="entry name" value="RidA_CS"/>
</dbReference>
<dbReference type="GO" id="GO:0005829">
    <property type="term" value="C:cytosol"/>
    <property type="evidence" value="ECO:0007669"/>
    <property type="project" value="TreeGrafter"/>
</dbReference>
<dbReference type="InterPro" id="IPR035959">
    <property type="entry name" value="RutC-like_sf"/>
</dbReference>
<organism evidence="2 3">
    <name type="scientific">Ilumatobacter coccineus</name>
    <dbReference type="NCBI Taxonomy" id="467094"/>
    <lineage>
        <taxon>Bacteria</taxon>
        <taxon>Bacillati</taxon>
        <taxon>Actinomycetota</taxon>
        <taxon>Acidimicrobiia</taxon>
        <taxon>Acidimicrobiales</taxon>
        <taxon>Ilumatobacteraceae</taxon>
        <taxon>Ilumatobacter</taxon>
    </lineage>
</organism>
<evidence type="ECO:0000313" key="2">
    <source>
        <dbReference type="EMBL" id="PIE31826.1"/>
    </source>
</evidence>
<dbReference type="Pfam" id="PF01042">
    <property type="entry name" value="Ribonuc_L-PSP"/>
    <property type="match status" value="1"/>
</dbReference>
<dbReference type="PROSITE" id="PS01094">
    <property type="entry name" value="UPF0076"/>
    <property type="match status" value="1"/>
</dbReference>
<dbReference type="GO" id="GO:0019239">
    <property type="term" value="F:deaminase activity"/>
    <property type="evidence" value="ECO:0007669"/>
    <property type="project" value="TreeGrafter"/>
</dbReference>